<dbReference type="GO" id="GO:0005634">
    <property type="term" value="C:nucleus"/>
    <property type="evidence" value="ECO:0007669"/>
    <property type="project" value="UniProtKB-SubCell"/>
</dbReference>
<evidence type="ECO:0000313" key="9">
    <source>
        <dbReference type="Proteomes" id="UP000315496"/>
    </source>
</evidence>
<comment type="similarity">
    <text evidence="5">Belongs to the SDS22 family.</text>
</comment>
<dbReference type="PANTHER" id="PTHR45973">
    <property type="entry name" value="PROTEIN PHOSPHATASE 1 REGULATORY SUBUNIT SDS22-RELATED"/>
    <property type="match status" value="1"/>
</dbReference>
<keyword evidence="9" id="KW-1185">Reference proteome</keyword>
<feature type="compositionally biased region" description="Polar residues" evidence="7">
    <location>
        <begin position="324"/>
        <end position="333"/>
    </location>
</feature>
<evidence type="ECO:0000256" key="2">
    <source>
        <dbReference type="ARBA" id="ARBA00022614"/>
    </source>
</evidence>
<reference evidence="8 9" key="1">
    <citation type="submission" date="2019-05" db="EMBL/GenBank/DDBJ databases">
        <title>The compact genome of Giardia muris reveals important steps in the evolution of intestinal protozoan parasites.</title>
        <authorList>
            <person name="Xu F."/>
            <person name="Jimenez-Gonzalez A."/>
            <person name="Einarsson E."/>
            <person name="Astvaldsson A."/>
            <person name="Peirasmaki D."/>
            <person name="Eckmann L."/>
            <person name="Andersson J.O."/>
            <person name="Svard S.G."/>
            <person name="Jerlstrom-Hultqvist J."/>
        </authorList>
    </citation>
    <scope>NUCLEOTIDE SEQUENCE [LARGE SCALE GENOMIC DNA]</scope>
    <source>
        <strain evidence="8 9">Roberts-Thomson</strain>
    </source>
</reference>
<sequence length="930" mass="103920">MSLARLTRPLMESVAKTVRPYGDIIELDFQRNNLDLLENLKPLTGTELQVLNLSYNRLQSLQNLVPIHTLRELYAASNSLLNVNVALPFPRLQVLDLSENKIFQITAELPDSIIELNLRGNLICTFENIDPIFRLTNLRNLDLRQNPILEKYVSPEAFYGYVLKLLPQLEVINGLSARTLLTESGTLIPHHVSTPSSESHLSQPEDDLVLTGIDHAQSTQPMLLKTRSTRPTSAPLYDLTESRLSSIVLRDSVPTDGLASRTRSSATSGDEQRHVNVKIYSNYYERTDASPTRRKSIADSQRLVNEHIILFRSPTRSRPSSARVKQQTSTSIGSRPLSAGTPLREKNSQVGYLSQAKTTSSFASSSLVLDEKMRPAPQTDFADSEMCNVEVAVDGKAIAQLQIPLTKDESNELKSHHDELERLKAELDAALQLVKKEEALNLGKDGQQSTIRDYKPTIKSSKELRSLMAETDMTETDILRAEVRALEEAVGALELQSVVTYPHPEIKQEQLHAALYNYRRKLFQTILDHDRVLAAEKRARQSDLEQSAFLRKQVQEGRQREEMLQRTIDELRDELKTAKNVVSNDEVAWLKTQVSSYSQAFETMSKLIGPNGTFQSFIDGTFLEDFEQHLLSHLEGLNERLGRLAAWFSSHWDIRRRFQGRLEAMAESLEDCNQRLSLLQTDYNALKSRHATLRETHKALQLEKLRIEQEVEERADAIQRPPCANFAVQVWPASEATPIRTNEPSHRRGSLGRARSMSSGTALRITNDGFMTYETDNSPAIHISGVNDSNITFRARGGSTRVPAIKVLGYEPDADSSMTSIPITSARPSDAGGDVSVSVATPANVALTYDVSMCEDGIPIVSLRPHGPSSVIGEGRRSLGEAEPGAGELRLESLKPRAISSGSSRYGDENRERAERIMGMLNKLDALMKE</sequence>
<dbReference type="InterPro" id="IPR001611">
    <property type="entry name" value="Leu-rich_rpt"/>
</dbReference>
<dbReference type="Gene3D" id="3.80.10.10">
    <property type="entry name" value="Ribonuclease Inhibitor"/>
    <property type="match status" value="1"/>
</dbReference>
<feature type="region of interest" description="Disordered" evidence="7">
    <location>
        <begin position="739"/>
        <end position="758"/>
    </location>
</feature>
<organism evidence="8 9">
    <name type="scientific">Giardia muris</name>
    <dbReference type="NCBI Taxonomy" id="5742"/>
    <lineage>
        <taxon>Eukaryota</taxon>
        <taxon>Metamonada</taxon>
        <taxon>Diplomonadida</taxon>
        <taxon>Hexamitidae</taxon>
        <taxon>Giardiinae</taxon>
        <taxon>Giardia</taxon>
    </lineage>
</organism>
<evidence type="ECO:0000256" key="6">
    <source>
        <dbReference type="SAM" id="Coils"/>
    </source>
</evidence>
<dbReference type="EMBL" id="VDLU01000002">
    <property type="protein sequence ID" value="TNJ28665.1"/>
    <property type="molecule type" value="Genomic_DNA"/>
</dbReference>
<feature type="coiled-coil region" evidence="6">
    <location>
        <begin position="554"/>
        <end position="588"/>
    </location>
</feature>
<evidence type="ECO:0000256" key="3">
    <source>
        <dbReference type="ARBA" id="ARBA00022737"/>
    </source>
</evidence>
<feature type="region of interest" description="Disordered" evidence="7">
    <location>
        <begin position="311"/>
        <end position="352"/>
    </location>
</feature>
<dbReference type="VEuPathDB" id="GiardiaDB:GMRT_13190"/>
<dbReference type="PANTHER" id="PTHR45973:SF23">
    <property type="entry name" value="PROTEIN PHOSPHATASE 1 REGULATORY SUBUNIT 7"/>
    <property type="match status" value="1"/>
</dbReference>
<name>A0A4Z1SUM9_GIAMU</name>
<evidence type="ECO:0000313" key="8">
    <source>
        <dbReference type="EMBL" id="TNJ28665.1"/>
    </source>
</evidence>
<dbReference type="Proteomes" id="UP000315496">
    <property type="component" value="Chromosome 2"/>
</dbReference>
<dbReference type="SMART" id="SM00369">
    <property type="entry name" value="LRR_TYP"/>
    <property type="match status" value="3"/>
</dbReference>
<comment type="caution">
    <text evidence="8">The sequence shown here is derived from an EMBL/GenBank/DDBJ whole genome shotgun (WGS) entry which is preliminary data.</text>
</comment>
<dbReference type="InterPro" id="IPR003591">
    <property type="entry name" value="Leu-rich_rpt_typical-subtyp"/>
</dbReference>
<dbReference type="PROSITE" id="PS51450">
    <property type="entry name" value="LRR"/>
    <property type="match status" value="1"/>
</dbReference>
<proteinExistence type="inferred from homology"/>
<dbReference type="OrthoDB" id="1517790at2759"/>
<evidence type="ECO:0000256" key="5">
    <source>
        <dbReference type="ARBA" id="ARBA00023460"/>
    </source>
</evidence>
<feature type="coiled-coil region" evidence="6">
    <location>
        <begin position="406"/>
        <end position="440"/>
    </location>
</feature>
<feature type="coiled-coil region" evidence="6">
    <location>
        <begin position="662"/>
        <end position="710"/>
    </location>
</feature>
<accession>A0A4Z1SUM9</accession>
<dbReference type="InterPro" id="IPR050576">
    <property type="entry name" value="Cilia_flagella_integrity"/>
</dbReference>
<keyword evidence="6" id="KW-0175">Coiled coil</keyword>
<keyword evidence="4" id="KW-0539">Nucleus</keyword>
<gene>
    <name evidence="8" type="ORF">GMRT_13190</name>
</gene>
<evidence type="ECO:0000256" key="4">
    <source>
        <dbReference type="ARBA" id="ARBA00023242"/>
    </source>
</evidence>
<dbReference type="AlphaFoldDB" id="A0A4Z1SUM9"/>
<dbReference type="InterPro" id="IPR032675">
    <property type="entry name" value="LRR_dom_sf"/>
</dbReference>
<protein>
    <submittedName>
        <fullName evidence="8">Leucine-rich repeat protein</fullName>
    </submittedName>
</protein>
<keyword evidence="2" id="KW-0433">Leucine-rich repeat</keyword>
<keyword evidence="3" id="KW-0677">Repeat</keyword>
<evidence type="ECO:0000256" key="7">
    <source>
        <dbReference type="SAM" id="MobiDB-lite"/>
    </source>
</evidence>
<feature type="compositionally biased region" description="Low complexity" evidence="7">
    <location>
        <begin position="312"/>
        <end position="323"/>
    </location>
</feature>
<evidence type="ECO:0000256" key="1">
    <source>
        <dbReference type="ARBA" id="ARBA00004123"/>
    </source>
</evidence>
<dbReference type="SUPFAM" id="SSF52058">
    <property type="entry name" value="L domain-like"/>
    <property type="match status" value="1"/>
</dbReference>
<comment type="subcellular location">
    <subcellularLocation>
        <location evidence="1">Nucleus</location>
    </subcellularLocation>
</comment>